<evidence type="ECO:0000256" key="3">
    <source>
        <dbReference type="ARBA" id="ARBA00019090"/>
    </source>
</evidence>
<evidence type="ECO:0000256" key="10">
    <source>
        <dbReference type="ARBA" id="ARBA00023157"/>
    </source>
</evidence>
<dbReference type="EMBL" id="CADEPI010000279">
    <property type="protein sequence ID" value="CAB3382684.1"/>
    <property type="molecule type" value="Genomic_DNA"/>
</dbReference>
<dbReference type="PANTHER" id="PTHR24238">
    <property type="entry name" value="G-PROTEIN COUPLED RECEPTOR"/>
    <property type="match status" value="1"/>
</dbReference>
<evidence type="ECO:0000256" key="13">
    <source>
        <dbReference type="ARBA" id="ARBA00023224"/>
    </source>
</evidence>
<keyword evidence="11 17" id="KW-0675">Receptor</keyword>
<keyword evidence="14" id="KW-0449">Lipoprotein</keyword>
<comment type="caution">
    <text evidence="21">The sequence shown here is derived from an EMBL/GenBank/DDBJ whole genome shotgun (WGS) entry which is preliminary data.</text>
</comment>
<dbReference type="InterPro" id="IPR000276">
    <property type="entry name" value="GPCR_Rhodpsn"/>
</dbReference>
<comment type="subcellular location">
    <subcellularLocation>
        <location evidence="1">Cell membrane</location>
        <topology evidence="1">Multi-pass membrane protein</topology>
    </subcellularLocation>
</comment>
<comment type="function">
    <text evidence="15">Receptor for gastrin and cholecystokinin. The CCK-B receptors occur throughout the central nervous system where they modulate anxiety, analgesia, arousal, and neuroleptic activity. This receptor mediates its action by association with G proteins that activate a phosphatidylinositol-calcium second messenger system.</text>
</comment>
<dbReference type="PROSITE" id="PS50262">
    <property type="entry name" value="G_PROTEIN_RECEP_F1_2"/>
    <property type="match status" value="1"/>
</dbReference>
<dbReference type="PRINTS" id="PR01822">
    <property type="entry name" value="CCYSTOKININR"/>
</dbReference>
<dbReference type="PANTHER" id="PTHR24238:SF75">
    <property type="entry name" value="CHOLECYSTOKININ-LIKE RECEPTOR AT 17D1-RELATED"/>
    <property type="match status" value="1"/>
</dbReference>
<dbReference type="AlphaFoldDB" id="A0A8S1DX85"/>
<evidence type="ECO:0000313" key="21">
    <source>
        <dbReference type="EMBL" id="CAB3382684.1"/>
    </source>
</evidence>
<keyword evidence="10" id="KW-1015">Disulfide bond</keyword>
<feature type="transmembrane region" description="Helical" evidence="19">
    <location>
        <begin position="82"/>
        <end position="104"/>
    </location>
</feature>
<name>A0A8S1DX85_9INSE</name>
<dbReference type="Proteomes" id="UP000494165">
    <property type="component" value="Unassembled WGS sequence"/>
</dbReference>
<feature type="transmembrane region" description="Helical" evidence="19">
    <location>
        <begin position="195"/>
        <end position="214"/>
    </location>
</feature>
<dbReference type="SMART" id="SM01381">
    <property type="entry name" value="7TM_GPCR_Srsx"/>
    <property type="match status" value="1"/>
</dbReference>
<evidence type="ECO:0000256" key="9">
    <source>
        <dbReference type="ARBA" id="ARBA00023139"/>
    </source>
</evidence>
<evidence type="ECO:0000256" key="6">
    <source>
        <dbReference type="ARBA" id="ARBA00022989"/>
    </source>
</evidence>
<proteinExistence type="inferred from homology"/>
<evidence type="ECO:0000256" key="7">
    <source>
        <dbReference type="ARBA" id="ARBA00023040"/>
    </source>
</evidence>
<evidence type="ECO:0000256" key="8">
    <source>
        <dbReference type="ARBA" id="ARBA00023136"/>
    </source>
</evidence>
<keyword evidence="9" id="KW-0564">Palmitate</keyword>
<evidence type="ECO:0000256" key="2">
    <source>
        <dbReference type="ARBA" id="ARBA00010663"/>
    </source>
</evidence>
<feature type="transmembrane region" description="Helical" evidence="19">
    <location>
        <begin position="153"/>
        <end position="174"/>
    </location>
</feature>
<evidence type="ECO:0000259" key="20">
    <source>
        <dbReference type="PROSITE" id="PS50262"/>
    </source>
</evidence>
<comment type="similarity">
    <text evidence="2 17">Belongs to the G-protein coupled receptor 1 family.</text>
</comment>
<feature type="transmembrane region" description="Helical" evidence="19">
    <location>
        <begin position="341"/>
        <end position="362"/>
    </location>
</feature>
<dbReference type="GO" id="GO:0005886">
    <property type="term" value="C:plasma membrane"/>
    <property type="evidence" value="ECO:0007669"/>
    <property type="project" value="UniProtKB-SubCell"/>
</dbReference>
<evidence type="ECO:0000313" key="22">
    <source>
        <dbReference type="Proteomes" id="UP000494165"/>
    </source>
</evidence>
<evidence type="ECO:0000256" key="17">
    <source>
        <dbReference type="RuleBase" id="RU000688"/>
    </source>
</evidence>
<organism evidence="21 22">
    <name type="scientific">Cloeon dipterum</name>
    <dbReference type="NCBI Taxonomy" id="197152"/>
    <lineage>
        <taxon>Eukaryota</taxon>
        <taxon>Metazoa</taxon>
        <taxon>Ecdysozoa</taxon>
        <taxon>Arthropoda</taxon>
        <taxon>Hexapoda</taxon>
        <taxon>Insecta</taxon>
        <taxon>Pterygota</taxon>
        <taxon>Palaeoptera</taxon>
        <taxon>Ephemeroptera</taxon>
        <taxon>Pisciforma</taxon>
        <taxon>Baetidae</taxon>
        <taxon>Cloeon</taxon>
    </lineage>
</organism>
<dbReference type="InterPro" id="IPR009126">
    <property type="entry name" value="Cholcskin_rcpt"/>
</dbReference>
<feature type="region of interest" description="Disordered" evidence="18">
    <location>
        <begin position="463"/>
        <end position="492"/>
    </location>
</feature>
<reference evidence="21 22" key="1">
    <citation type="submission" date="2020-04" db="EMBL/GenBank/DDBJ databases">
        <authorList>
            <person name="Alioto T."/>
            <person name="Alioto T."/>
            <person name="Gomez Garrido J."/>
        </authorList>
    </citation>
    <scope>NUCLEOTIDE SEQUENCE [LARGE SCALE GENOMIC DNA]</scope>
</reference>
<keyword evidence="12" id="KW-0325">Glycoprotein</keyword>
<evidence type="ECO:0000256" key="15">
    <source>
        <dbReference type="ARBA" id="ARBA00025402"/>
    </source>
</evidence>
<dbReference type="PRINTS" id="PR00527">
    <property type="entry name" value="GASTRINR"/>
</dbReference>
<keyword evidence="5 17" id="KW-0812">Transmembrane</keyword>
<keyword evidence="22" id="KW-1185">Reference proteome</keyword>
<dbReference type="PROSITE" id="PS00237">
    <property type="entry name" value="G_PROTEIN_RECEP_F1_1"/>
    <property type="match status" value="1"/>
</dbReference>
<evidence type="ECO:0000256" key="1">
    <source>
        <dbReference type="ARBA" id="ARBA00004651"/>
    </source>
</evidence>
<evidence type="ECO:0000256" key="16">
    <source>
        <dbReference type="ARBA" id="ARBA00031093"/>
    </source>
</evidence>
<dbReference type="InterPro" id="IPR017452">
    <property type="entry name" value="GPCR_Rhodpsn_7TM"/>
</dbReference>
<sequence>MVRCAPLAQIGGASGLQERHPRQCDSTLAFGSIASQDSCETVDVSDWNAVERVNESVEHNWTAKVFPARAAPSFWEAGRVQIPLYSLIFLLAVVGNVLVILTLVQNQRMRTITNVFLLNLAVSDLLLGVFCMPFTLIGALLRDFVFGELMCKLIPYSQAVSVSVSVWTLVAISVERYYAICHPLRSRHWQTLSHAYRLIAAVWLGSFVLMTPVATLSELQPTSQGHHKCREKWPHLDYERAYNLLLDAALLVVPLIALTATYVLISRTLWRGMKAEARYSNKDGNLEVYMGLNGTPLTRRQSSLRASTRGRPRALQQEHLNGSNLLRRTNAEKSLMSKKRVIQMLFVVVLEFFLCWTPLYVINTIALFDNMAVYSGLGYTGISFFQLLAYSSSCCNPITYCFMNASFRKSFLNVFGCRRGSSSESRMNASGGSPCEPRRNASIRQRQGVLLCSWMEAAESVKRRDTQRLDSDDDRNGSSSSHRDVSIATGQL</sequence>
<keyword evidence="13 17" id="KW-0807">Transducer</keyword>
<dbReference type="Gene3D" id="1.20.1070.10">
    <property type="entry name" value="Rhodopsin 7-helix transmembrane proteins"/>
    <property type="match status" value="1"/>
</dbReference>
<accession>A0A8S1DX85</accession>
<evidence type="ECO:0000256" key="5">
    <source>
        <dbReference type="ARBA" id="ARBA00022692"/>
    </source>
</evidence>
<evidence type="ECO:0000256" key="18">
    <source>
        <dbReference type="SAM" id="MobiDB-lite"/>
    </source>
</evidence>
<dbReference type="GO" id="GO:0015054">
    <property type="term" value="F:gastrin receptor activity"/>
    <property type="evidence" value="ECO:0007669"/>
    <property type="project" value="InterPro"/>
</dbReference>
<dbReference type="SUPFAM" id="SSF81321">
    <property type="entry name" value="Family A G protein-coupled receptor-like"/>
    <property type="match status" value="1"/>
</dbReference>
<dbReference type="GO" id="GO:0008188">
    <property type="term" value="F:neuropeptide receptor activity"/>
    <property type="evidence" value="ECO:0007669"/>
    <property type="project" value="TreeGrafter"/>
</dbReference>
<gene>
    <name evidence="21" type="ORF">CLODIP_2_CD11051</name>
</gene>
<keyword evidence="7 17" id="KW-0297">G-protein coupled receptor</keyword>
<protein>
    <recommendedName>
        <fullName evidence="3">Gastrin/cholecystokinin type B receptor</fullName>
    </recommendedName>
    <alternativeName>
        <fullName evidence="16">Cholecystokinin-2 receptor</fullName>
    </alternativeName>
</protein>
<evidence type="ECO:0000256" key="11">
    <source>
        <dbReference type="ARBA" id="ARBA00023170"/>
    </source>
</evidence>
<evidence type="ECO:0000256" key="14">
    <source>
        <dbReference type="ARBA" id="ARBA00023288"/>
    </source>
</evidence>
<dbReference type="Pfam" id="PF00001">
    <property type="entry name" value="7tm_1"/>
    <property type="match status" value="1"/>
</dbReference>
<evidence type="ECO:0000256" key="4">
    <source>
        <dbReference type="ARBA" id="ARBA00022475"/>
    </source>
</evidence>
<keyword evidence="4" id="KW-1003">Cell membrane</keyword>
<evidence type="ECO:0000256" key="19">
    <source>
        <dbReference type="SAM" id="Phobius"/>
    </source>
</evidence>
<evidence type="ECO:0000256" key="12">
    <source>
        <dbReference type="ARBA" id="ARBA00023180"/>
    </source>
</evidence>
<keyword evidence="8 19" id="KW-0472">Membrane</keyword>
<feature type="domain" description="G-protein coupled receptors family 1 profile" evidence="20">
    <location>
        <begin position="95"/>
        <end position="400"/>
    </location>
</feature>
<dbReference type="PRINTS" id="PR00237">
    <property type="entry name" value="GPCRRHODOPSN"/>
</dbReference>
<feature type="compositionally biased region" description="Basic and acidic residues" evidence="18">
    <location>
        <begin position="463"/>
        <end position="485"/>
    </location>
</feature>
<feature type="transmembrane region" description="Helical" evidence="19">
    <location>
        <begin position="116"/>
        <end position="141"/>
    </location>
</feature>
<feature type="transmembrane region" description="Helical" evidence="19">
    <location>
        <begin position="382"/>
        <end position="403"/>
    </location>
</feature>
<dbReference type="OrthoDB" id="10037617at2759"/>
<feature type="transmembrane region" description="Helical" evidence="19">
    <location>
        <begin position="241"/>
        <end position="265"/>
    </location>
</feature>
<keyword evidence="6 19" id="KW-1133">Transmembrane helix</keyword>
<dbReference type="InterPro" id="IPR000314">
    <property type="entry name" value="Gastrin_rcpt"/>
</dbReference>